<evidence type="ECO:0000256" key="1">
    <source>
        <dbReference type="SAM" id="MobiDB-lite"/>
    </source>
</evidence>
<evidence type="ECO:0000313" key="4">
    <source>
        <dbReference type="Proteomes" id="UP000001064"/>
    </source>
</evidence>
<keyword evidence="2" id="KW-1133">Transmembrane helix</keyword>
<dbReference type="VEuPathDB" id="AmoebaDB:DICPUDRAFT_156516"/>
<dbReference type="PANTHER" id="PTHR34078:SF2">
    <property type="entry name" value="DUF4190 DOMAIN-CONTAINING PROTEIN"/>
    <property type="match status" value="1"/>
</dbReference>
<dbReference type="GeneID" id="10505612"/>
<dbReference type="RefSeq" id="XP_003291864.1">
    <property type="nucleotide sequence ID" value="XM_003291816.1"/>
</dbReference>
<dbReference type="PANTHER" id="PTHR34078">
    <property type="entry name" value="EXPRESSED PROTEIN"/>
    <property type="match status" value="1"/>
</dbReference>
<feature type="compositionally biased region" description="Low complexity" evidence="1">
    <location>
        <begin position="10"/>
        <end position="24"/>
    </location>
</feature>
<protein>
    <recommendedName>
        <fullName evidence="5">DUF4190 domain-containing protein</fullName>
    </recommendedName>
</protein>
<dbReference type="InParanoid" id="F0ZWS4"/>
<organism evidence="3 4">
    <name type="scientific">Dictyostelium purpureum</name>
    <name type="common">Slime mold</name>
    <dbReference type="NCBI Taxonomy" id="5786"/>
    <lineage>
        <taxon>Eukaryota</taxon>
        <taxon>Amoebozoa</taxon>
        <taxon>Evosea</taxon>
        <taxon>Eumycetozoa</taxon>
        <taxon>Dictyostelia</taxon>
        <taxon>Dictyosteliales</taxon>
        <taxon>Dictyosteliaceae</taxon>
        <taxon>Dictyostelium</taxon>
    </lineage>
</organism>
<sequence>MNNQYIPLDQNNNTSYPPQQNQPTTQFFKDQQYSQPQPQPQVYNAQYYQQPAQPAVYGQPAYASTTVSVTSSHHKSHCNDDHHVLPAVILFVLGWFFYIPWIINIMYIKSKNGMAKGFAIASVVFFFIGIIITVIYLIVFFVFLDKVSHAINTTSGIYTTTGVYTTTSSTSGFSSSCDYNYSYC</sequence>
<dbReference type="AlphaFoldDB" id="F0ZWS4"/>
<dbReference type="eggNOG" id="ENOG502RBFP">
    <property type="taxonomic scope" value="Eukaryota"/>
</dbReference>
<feature type="transmembrane region" description="Helical" evidence="2">
    <location>
        <begin position="84"/>
        <end position="107"/>
    </location>
</feature>
<keyword evidence="2" id="KW-0812">Transmembrane</keyword>
<proteinExistence type="predicted"/>
<evidence type="ECO:0000256" key="2">
    <source>
        <dbReference type="SAM" id="Phobius"/>
    </source>
</evidence>
<gene>
    <name evidence="3" type="ORF">DICPUDRAFT_156516</name>
</gene>
<keyword evidence="4" id="KW-1185">Reference proteome</keyword>
<accession>F0ZWS4</accession>
<dbReference type="OrthoDB" id="21068at2759"/>
<feature type="region of interest" description="Disordered" evidence="1">
    <location>
        <begin position="1"/>
        <end position="24"/>
    </location>
</feature>
<name>F0ZWS4_DICPU</name>
<dbReference type="KEGG" id="dpp:DICPUDRAFT_156516"/>
<evidence type="ECO:0008006" key="5">
    <source>
        <dbReference type="Google" id="ProtNLM"/>
    </source>
</evidence>
<keyword evidence="2" id="KW-0472">Membrane</keyword>
<evidence type="ECO:0000313" key="3">
    <source>
        <dbReference type="EMBL" id="EGC31606.1"/>
    </source>
</evidence>
<dbReference type="EMBL" id="GL871242">
    <property type="protein sequence ID" value="EGC31606.1"/>
    <property type="molecule type" value="Genomic_DNA"/>
</dbReference>
<dbReference type="SUPFAM" id="SSF81995">
    <property type="entry name" value="beta-sandwich domain of Sec23/24"/>
    <property type="match status" value="1"/>
</dbReference>
<dbReference type="Proteomes" id="UP000001064">
    <property type="component" value="Unassembled WGS sequence"/>
</dbReference>
<feature type="transmembrane region" description="Helical" evidence="2">
    <location>
        <begin position="119"/>
        <end position="144"/>
    </location>
</feature>
<reference evidence="4" key="1">
    <citation type="journal article" date="2011" name="Genome Biol.">
        <title>Comparative genomics of the social amoebae Dictyostelium discoideum and Dictyostelium purpureum.</title>
        <authorList>
            <consortium name="US DOE Joint Genome Institute (JGI-PGF)"/>
            <person name="Sucgang R."/>
            <person name="Kuo A."/>
            <person name="Tian X."/>
            <person name="Salerno W."/>
            <person name="Parikh A."/>
            <person name="Feasley C.L."/>
            <person name="Dalin E."/>
            <person name="Tu H."/>
            <person name="Huang E."/>
            <person name="Barry K."/>
            <person name="Lindquist E."/>
            <person name="Shapiro H."/>
            <person name="Bruce D."/>
            <person name="Schmutz J."/>
            <person name="Salamov A."/>
            <person name="Fey P."/>
            <person name="Gaudet P."/>
            <person name="Anjard C."/>
            <person name="Babu M.M."/>
            <person name="Basu S."/>
            <person name="Bushmanova Y."/>
            <person name="van der Wel H."/>
            <person name="Katoh-Kurasawa M."/>
            <person name="Dinh C."/>
            <person name="Coutinho P.M."/>
            <person name="Saito T."/>
            <person name="Elias M."/>
            <person name="Schaap P."/>
            <person name="Kay R.R."/>
            <person name="Henrissat B."/>
            <person name="Eichinger L."/>
            <person name="Rivero F."/>
            <person name="Putnam N.H."/>
            <person name="West C.M."/>
            <person name="Loomis W.F."/>
            <person name="Chisholm R.L."/>
            <person name="Shaulsky G."/>
            <person name="Strassmann J.E."/>
            <person name="Queller D.C."/>
            <person name="Kuspa A."/>
            <person name="Grigoriev I.V."/>
        </authorList>
    </citation>
    <scope>NUCLEOTIDE SEQUENCE [LARGE SCALE GENOMIC DNA]</scope>
    <source>
        <strain evidence="4">QSDP1</strain>
    </source>
</reference>